<dbReference type="EMBL" id="SJPW01000001">
    <property type="protein sequence ID" value="TWU59962.1"/>
    <property type="molecule type" value="Genomic_DNA"/>
</dbReference>
<dbReference type="OrthoDB" id="5379612at2"/>
<evidence type="ECO:0000313" key="2">
    <source>
        <dbReference type="Proteomes" id="UP000318288"/>
    </source>
</evidence>
<dbReference type="RefSeq" id="WP_146453517.1">
    <property type="nucleotide sequence ID" value="NZ_SJPW01000001.1"/>
</dbReference>
<accession>A0A5C6FJW5</accession>
<dbReference type="Proteomes" id="UP000318288">
    <property type="component" value="Unassembled WGS sequence"/>
</dbReference>
<evidence type="ECO:0000313" key="1">
    <source>
        <dbReference type="EMBL" id="TWU59962.1"/>
    </source>
</evidence>
<protein>
    <recommendedName>
        <fullName evidence="3">DUF4303 domain-containing protein</fullName>
    </recommendedName>
</protein>
<organism evidence="1 2">
    <name type="scientific">Rubripirellula tenax</name>
    <dbReference type="NCBI Taxonomy" id="2528015"/>
    <lineage>
        <taxon>Bacteria</taxon>
        <taxon>Pseudomonadati</taxon>
        <taxon>Planctomycetota</taxon>
        <taxon>Planctomycetia</taxon>
        <taxon>Pirellulales</taxon>
        <taxon>Pirellulaceae</taxon>
        <taxon>Rubripirellula</taxon>
    </lineage>
</organism>
<evidence type="ECO:0008006" key="3">
    <source>
        <dbReference type="Google" id="ProtNLM"/>
    </source>
</evidence>
<proteinExistence type="predicted"/>
<gene>
    <name evidence="1" type="ORF">Poly51_02350</name>
</gene>
<dbReference type="AlphaFoldDB" id="A0A5C6FJW5"/>
<sequence>MNLDLPKFVAPIAAEIVKRCEEFDSSTNDGPGDAGDPIEQITLGFQFDQDAWVALVFDTRSSGSAAFDGNWQLHIEENRLDCDCDIDEWLDAYESLFDEEIHSAVTVTTVDGDSKVIEPHSEPDDDGEAEERITNLLAGLIGDALRDALLSARDKGVFDGLPLAPSCVLRIDEHSNGAYCWPDPDTRGTDADEGRLKM</sequence>
<comment type="caution">
    <text evidence="1">The sequence shown here is derived from an EMBL/GenBank/DDBJ whole genome shotgun (WGS) entry which is preliminary data.</text>
</comment>
<keyword evidence="2" id="KW-1185">Reference proteome</keyword>
<reference evidence="1 2" key="1">
    <citation type="submission" date="2019-02" db="EMBL/GenBank/DDBJ databases">
        <title>Deep-cultivation of Planctomycetes and their phenomic and genomic characterization uncovers novel biology.</title>
        <authorList>
            <person name="Wiegand S."/>
            <person name="Jogler M."/>
            <person name="Boedeker C."/>
            <person name="Pinto D."/>
            <person name="Vollmers J."/>
            <person name="Rivas-Marin E."/>
            <person name="Kohn T."/>
            <person name="Peeters S.H."/>
            <person name="Heuer A."/>
            <person name="Rast P."/>
            <person name="Oberbeckmann S."/>
            <person name="Bunk B."/>
            <person name="Jeske O."/>
            <person name="Meyerdierks A."/>
            <person name="Storesund J.E."/>
            <person name="Kallscheuer N."/>
            <person name="Luecker S."/>
            <person name="Lage O.M."/>
            <person name="Pohl T."/>
            <person name="Merkel B.J."/>
            <person name="Hornburger P."/>
            <person name="Mueller R.-W."/>
            <person name="Bruemmer F."/>
            <person name="Labrenz M."/>
            <person name="Spormann A.M."/>
            <person name="Op Den Camp H."/>
            <person name="Overmann J."/>
            <person name="Amann R."/>
            <person name="Jetten M.S.M."/>
            <person name="Mascher T."/>
            <person name="Medema M.H."/>
            <person name="Devos D.P."/>
            <person name="Kaster A.-K."/>
            <person name="Ovreas L."/>
            <person name="Rohde M."/>
            <person name="Galperin M.Y."/>
            <person name="Jogler C."/>
        </authorList>
    </citation>
    <scope>NUCLEOTIDE SEQUENCE [LARGE SCALE GENOMIC DNA]</scope>
    <source>
        <strain evidence="1 2">Poly51</strain>
    </source>
</reference>
<name>A0A5C6FJW5_9BACT</name>